<protein>
    <recommendedName>
        <fullName evidence="7">PA14 domain-containing protein</fullName>
    </recommendedName>
</protein>
<dbReference type="Gene3D" id="3.90.182.10">
    <property type="entry name" value="Toxin - Anthrax Protective Antigen,domain 1"/>
    <property type="match status" value="1"/>
</dbReference>
<evidence type="ECO:0000259" key="3">
    <source>
        <dbReference type="PROSITE" id="PS50853"/>
    </source>
</evidence>
<dbReference type="InterPro" id="IPR003961">
    <property type="entry name" value="FN3_dom"/>
</dbReference>
<keyword evidence="1" id="KW-0677">Repeat</keyword>
<dbReference type="PROSITE" id="PS51820">
    <property type="entry name" value="PA14"/>
    <property type="match status" value="1"/>
</dbReference>
<dbReference type="PROSITE" id="PS50194">
    <property type="entry name" value="FILAMIN_REPEAT"/>
    <property type="match status" value="2"/>
</dbReference>
<dbReference type="Pfam" id="PF00630">
    <property type="entry name" value="Filamin"/>
    <property type="match status" value="2"/>
</dbReference>
<feature type="repeat" description="Filamin" evidence="2">
    <location>
        <begin position="398"/>
        <end position="502"/>
    </location>
</feature>
<feature type="non-terminal residue" evidence="5">
    <location>
        <position position="768"/>
    </location>
</feature>
<feature type="domain" description="Fibronectin type-III" evidence="3">
    <location>
        <begin position="37"/>
        <end position="136"/>
    </location>
</feature>
<dbReference type="PANTHER" id="PTHR38537:SF8">
    <property type="entry name" value="FILAMIN-A"/>
    <property type="match status" value="1"/>
</dbReference>
<keyword evidence="6" id="KW-1185">Reference proteome</keyword>
<sequence>GLLVDRNYQFQARGIDATGLAGGRSEIVNFITAGVPEWQGLTPALEKVGADNIQLIWPVPANGGSPILGYHVDMEANGDGSWERIYDGTNRPSQLTFTATGLHASLMYTFRVYAENRVGLSGYSSSSVRISDLMAASDSRPEAIPVSLSADVGYTAWVRSVDPVTQLDESGGGRRFILSVHDVCELDSTGTVCVRVAAPHPDYAPDVLGQPVCCIHSVDTDNGLYRFGYTLRKAGKYSLLVQAIEPGGLLGQYWDNQWLYGMPVVTRQDPDINFDWGLGAVALYASDYISARWTGFVLPDFSETYTFYVNADDSARLWVNGVLLFDKWDECCQEFWGNIALTAGELASIRLEFREVAGNATLSLEWASFSTSRGFINPGQLFKGPIINGAPVLLEVATGTVNADNSVAYGEYLTGARCLESRAFYIQAKDSADNLLKSNQEVFQVTFNGPAVTFTVVSSPVNPDAMDGLYKVEYLVNVAGTYQVTASLNGRQIKDSPFDFIARPGQVSSAHSTVSGLGAIEFIAGTEATFIVQARDAYGNALDEQVGEVTASIEWEAYNTLTTMNVLDDTPLNNAEFGRYFYGTSTYIGFGQYEIKYTALREGSHKLFVKINGGNVYNSPFNLRGDPAAAAYGAKSLAESTMPPSTVVAGDEITFQVQLRDAYGNILASSPAGAITIRVSSLPPVSQVDDGVCSPATSGSTGLYECRVTPTVSGDRLLSVQVGGVEISKLEMEQVLSQLNMTQGPFALFVAPAAVSPANTAVYNVQSS</sequence>
<dbReference type="SMART" id="SM00758">
    <property type="entry name" value="PA14"/>
    <property type="match status" value="1"/>
</dbReference>
<dbReference type="CDD" id="cd00063">
    <property type="entry name" value="FN3"/>
    <property type="match status" value="1"/>
</dbReference>
<dbReference type="InterPro" id="IPR011658">
    <property type="entry name" value="PA14_dom"/>
</dbReference>
<dbReference type="SMART" id="SM00557">
    <property type="entry name" value="IG_FLMN"/>
    <property type="match status" value="2"/>
</dbReference>
<dbReference type="InterPro" id="IPR044801">
    <property type="entry name" value="Filamin"/>
</dbReference>
<dbReference type="InterPro" id="IPR037524">
    <property type="entry name" value="PA14/GLEYA"/>
</dbReference>
<dbReference type="Pfam" id="PF00041">
    <property type="entry name" value="fn3"/>
    <property type="match status" value="1"/>
</dbReference>
<dbReference type="InterPro" id="IPR036116">
    <property type="entry name" value="FN3_sf"/>
</dbReference>
<dbReference type="SUPFAM" id="SSF49265">
    <property type="entry name" value="Fibronectin type III"/>
    <property type="match status" value="1"/>
</dbReference>
<feature type="repeat" description="Filamin" evidence="2">
    <location>
        <begin position="504"/>
        <end position="625"/>
    </location>
</feature>
<evidence type="ECO:0000313" key="6">
    <source>
        <dbReference type="Proteomes" id="UP001642484"/>
    </source>
</evidence>
<dbReference type="PROSITE" id="PS50853">
    <property type="entry name" value="FN3"/>
    <property type="match status" value="1"/>
</dbReference>
<dbReference type="EMBL" id="CAXAMN010023715">
    <property type="protein sequence ID" value="CAK9080190.1"/>
    <property type="molecule type" value="Genomic_DNA"/>
</dbReference>
<dbReference type="PANTHER" id="PTHR38537">
    <property type="entry name" value="JITTERBUG, ISOFORM N"/>
    <property type="match status" value="1"/>
</dbReference>
<proteinExistence type="predicted"/>
<evidence type="ECO:0000313" key="5">
    <source>
        <dbReference type="EMBL" id="CAK9080190.1"/>
    </source>
</evidence>
<reference evidence="5 6" key="1">
    <citation type="submission" date="2024-02" db="EMBL/GenBank/DDBJ databases">
        <authorList>
            <person name="Chen Y."/>
            <person name="Shah S."/>
            <person name="Dougan E. K."/>
            <person name="Thang M."/>
            <person name="Chan C."/>
        </authorList>
    </citation>
    <scope>NUCLEOTIDE SEQUENCE [LARGE SCALE GENOMIC DNA]</scope>
</reference>
<dbReference type="Gene3D" id="2.60.40.10">
    <property type="entry name" value="Immunoglobulins"/>
    <property type="match status" value="4"/>
</dbReference>
<dbReference type="SUPFAM" id="SSF56988">
    <property type="entry name" value="Anthrax protective antigen"/>
    <property type="match status" value="1"/>
</dbReference>
<name>A0ABP0PVZ1_9DINO</name>
<evidence type="ECO:0008006" key="7">
    <source>
        <dbReference type="Google" id="ProtNLM"/>
    </source>
</evidence>
<dbReference type="SMART" id="SM00060">
    <property type="entry name" value="FN3"/>
    <property type="match status" value="1"/>
</dbReference>
<feature type="domain" description="PA14" evidence="4">
    <location>
        <begin position="244"/>
        <end position="380"/>
    </location>
</feature>
<dbReference type="InterPro" id="IPR014756">
    <property type="entry name" value="Ig_E-set"/>
</dbReference>
<dbReference type="InterPro" id="IPR017868">
    <property type="entry name" value="Filamin/ABP280_repeat-like"/>
</dbReference>
<evidence type="ECO:0000259" key="4">
    <source>
        <dbReference type="PROSITE" id="PS51820"/>
    </source>
</evidence>
<gene>
    <name evidence="5" type="ORF">CCMP2556_LOCUS39399</name>
</gene>
<evidence type="ECO:0000256" key="2">
    <source>
        <dbReference type="PROSITE-ProRule" id="PRU00087"/>
    </source>
</evidence>
<dbReference type="SUPFAM" id="SSF49373">
    <property type="entry name" value="Invasin/intimin cell-adhesion fragments"/>
    <property type="match status" value="1"/>
</dbReference>
<evidence type="ECO:0000256" key="1">
    <source>
        <dbReference type="ARBA" id="ARBA00022737"/>
    </source>
</evidence>
<dbReference type="InterPro" id="IPR013783">
    <property type="entry name" value="Ig-like_fold"/>
</dbReference>
<feature type="non-terminal residue" evidence="5">
    <location>
        <position position="1"/>
    </location>
</feature>
<organism evidence="5 6">
    <name type="scientific">Durusdinium trenchii</name>
    <dbReference type="NCBI Taxonomy" id="1381693"/>
    <lineage>
        <taxon>Eukaryota</taxon>
        <taxon>Sar</taxon>
        <taxon>Alveolata</taxon>
        <taxon>Dinophyceae</taxon>
        <taxon>Suessiales</taxon>
        <taxon>Symbiodiniaceae</taxon>
        <taxon>Durusdinium</taxon>
    </lineage>
</organism>
<dbReference type="Proteomes" id="UP001642484">
    <property type="component" value="Unassembled WGS sequence"/>
</dbReference>
<dbReference type="InterPro" id="IPR001298">
    <property type="entry name" value="Filamin/ABP280_rpt"/>
</dbReference>
<dbReference type="InterPro" id="IPR008964">
    <property type="entry name" value="Invasin/intimin_cell_adhesion"/>
</dbReference>
<accession>A0ABP0PVZ1</accession>
<dbReference type="Pfam" id="PF07691">
    <property type="entry name" value="PA14"/>
    <property type="match status" value="1"/>
</dbReference>
<comment type="caution">
    <text evidence="5">The sequence shown here is derived from an EMBL/GenBank/DDBJ whole genome shotgun (WGS) entry which is preliminary data.</text>
</comment>
<dbReference type="SUPFAM" id="SSF81296">
    <property type="entry name" value="E set domains"/>
    <property type="match status" value="2"/>
</dbReference>